<reference evidence="2 3" key="1">
    <citation type="submission" date="2024-09" db="EMBL/GenBank/DDBJ databases">
        <title>Genome sequencing and assembly of Phytophthora oleae, isolate VK10A, causative agent of rot of olive drupes.</title>
        <authorList>
            <person name="Conti Taguali S."/>
            <person name="Riolo M."/>
            <person name="La Spada F."/>
            <person name="Cacciola S.O."/>
            <person name="Dionisio G."/>
        </authorList>
    </citation>
    <scope>NUCLEOTIDE SEQUENCE [LARGE SCALE GENOMIC DNA]</scope>
    <source>
        <strain evidence="2 3">VK10A</strain>
    </source>
</reference>
<proteinExistence type="predicted"/>
<dbReference type="AlphaFoldDB" id="A0ABD3EQ00"/>
<organism evidence="2 3">
    <name type="scientific">Phytophthora oleae</name>
    <dbReference type="NCBI Taxonomy" id="2107226"/>
    <lineage>
        <taxon>Eukaryota</taxon>
        <taxon>Sar</taxon>
        <taxon>Stramenopiles</taxon>
        <taxon>Oomycota</taxon>
        <taxon>Peronosporomycetes</taxon>
        <taxon>Peronosporales</taxon>
        <taxon>Peronosporaceae</taxon>
        <taxon>Phytophthora</taxon>
    </lineage>
</organism>
<keyword evidence="3" id="KW-1185">Reference proteome</keyword>
<dbReference type="Proteomes" id="UP001632037">
    <property type="component" value="Unassembled WGS sequence"/>
</dbReference>
<protein>
    <submittedName>
        <fullName evidence="2">Uncharacterized protein</fullName>
    </submittedName>
</protein>
<evidence type="ECO:0000313" key="3">
    <source>
        <dbReference type="Proteomes" id="UP001632037"/>
    </source>
</evidence>
<gene>
    <name evidence="2" type="ORF">V7S43_018654</name>
</gene>
<name>A0ABD3EQ00_9STRA</name>
<sequence length="228" mass="25102">MNEDIKSPARQLQLFLAKKNKGCGCVGEEGMSGVRDTTDLEPFKSARAKFGNVGLSEYYVRLQEQIIIAGTCTCSGSKTRIIMSSELSRMMEMAKDVKKVLKEITHAKPKRYVYLQIRSAKGFVEDTGGGAVSNTGGCPGTSLTTWLTNLTRLTMSRQAPVLIQPMNEQQFNNSTKRATTTPSSTSTSNRKIESENATAMQDRRSNSATHSSSEIECCCKNNKLNKHK</sequence>
<accession>A0ABD3EQ00</accession>
<comment type="caution">
    <text evidence="2">The sequence shown here is derived from an EMBL/GenBank/DDBJ whole genome shotgun (WGS) entry which is preliminary data.</text>
</comment>
<dbReference type="EMBL" id="JBIMZQ010000080">
    <property type="protein sequence ID" value="KAL3656507.1"/>
    <property type="molecule type" value="Genomic_DNA"/>
</dbReference>
<feature type="compositionally biased region" description="Low complexity" evidence="1">
    <location>
        <begin position="174"/>
        <end position="188"/>
    </location>
</feature>
<feature type="region of interest" description="Disordered" evidence="1">
    <location>
        <begin position="166"/>
        <end position="212"/>
    </location>
</feature>
<evidence type="ECO:0000313" key="2">
    <source>
        <dbReference type="EMBL" id="KAL3656507.1"/>
    </source>
</evidence>
<evidence type="ECO:0000256" key="1">
    <source>
        <dbReference type="SAM" id="MobiDB-lite"/>
    </source>
</evidence>